<protein>
    <submittedName>
        <fullName evidence="1">Uncharacterized protein</fullName>
    </submittedName>
</protein>
<accession>A0A0J1D645</accession>
<evidence type="ECO:0000313" key="1">
    <source>
        <dbReference type="EMBL" id="KLU28127.1"/>
    </source>
</evidence>
<dbReference type="EMBL" id="AEJF01000005">
    <property type="protein sequence ID" value="KLU28127.1"/>
    <property type="molecule type" value="Genomic_DNA"/>
</dbReference>
<dbReference type="AlphaFoldDB" id="A0A0J1D645"/>
<comment type="caution">
    <text evidence="1">The sequence shown here is derived from an EMBL/GenBank/DDBJ whole genome shotgun (WGS) entry which is preliminary data.</text>
</comment>
<gene>
    <name evidence="1" type="ORF">EOS_00960</name>
</gene>
<proteinExistence type="predicted"/>
<keyword evidence="2" id="KW-1185">Reference proteome</keyword>
<dbReference type="Proteomes" id="UP000035963">
    <property type="component" value="Unassembled WGS sequence"/>
</dbReference>
<dbReference type="OrthoDB" id="9925538at2"/>
<name>A0A0J1D645_9BURK</name>
<reference evidence="1 2" key="1">
    <citation type="journal article" date="2015" name="Genome Announc.">
        <title>Draft Genome Sequence of Burkholderia sp. Strain PML1(12), an Ectomycorrhizosphere-Inhabiting Bacterium with Effective Mineral-Weathering Ability.</title>
        <authorList>
            <person name="Uroz S."/>
            <person name="Oger P."/>
        </authorList>
    </citation>
    <scope>NUCLEOTIDE SEQUENCE [LARGE SCALE GENOMIC DNA]</scope>
    <source>
        <strain evidence="2">PML1(12)</strain>
    </source>
</reference>
<sequence length="82" mass="9033">MQLFHRGAVIKPFVVETKHGYEAVAIIEREGSEQRSSGPLGYFASSNAAHNFAIDWAIAKLDERPTPRPPVTLSLVPGEHVH</sequence>
<organism evidence="1 2">
    <name type="scientific">Caballeronia mineralivorans PML1(12)</name>
    <dbReference type="NCBI Taxonomy" id="908627"/>
    <lineage>
        <taxon>Bacteria</taxon>
        <taxon>Pseudomonadati</taxon>
        <taxon>Pseudomonadota</taxon>
        <taxon>Betaproteobacteria</taxon>
        <taxon>Burkholderiales</taxon>
        <taxon>Burkholderiaceae</taxon>
        <taxon>Caballeronia</taxon>
    </lineage>
</organism>
<dbReference type="PATRIC" id="fig|908627.4.peg.211"/>
<dbReference type="RefSeq" id="WP_047844731.1">
    <property type="nucleotide sequence ID" value="NZ_AEJF01000005.1"/>
</dbReference>
<evidence type="ECO:0000313" key="2">
    <source>
        <dbReference type="Proteomes" id="UP000035963"/>
    </source>
</evidence>